<keyword evidence="2" id="KW-1185">Reference proteome</keyword>
<name>A0A7H8R468_TALRU</name>
<organism evidence="1 2">
    <name type="scientific">Talaromyces rugulosus</name>
    <name type="common">Penicillium rugulosum</name>
    <dbReference type="NCBI Taxonomy" id="121627"/>
    <lineage>
        <taxon>Eukaryota</taxon>
        <taxon>Fungi</taxon>
        <taxon>Dikarya</taxon>
        <taxon>Ascomycota</taxon>
        <taxon>Pezizomycotina</taxon>
        <taxon>Eurotiomycetes</taxon>
        <taxon>Eurotiomycetidae</taxon>
        <taxon>Eurotiales</taxon>
        <taxon>Trichocomaceae</taxon>
        <taxon>Talaromyces</taxon>
        <taxon>Talaromyces sect. Islandici</taxon>
    </lineage>
</organism>
<dbReference type="OrthoDB" id="5126878at2759"/>
<proteinExistence type="predicted"/>
<dbReference type="RefSeq" id="XP_035346572.1">
    <property type="nucleotide sequence ID" value="XM_035490679.1"/>
</dbReference>
<dbReference type="GeneID" id="55995031"/>
<evidence type="ECO:0000313" key="1">
    <source>
        <dbReference type="EMBL" id="QKX60395.1"/>
    </source>
</evidence>
<dbReference type="EMBL" id="CP055901">
    <property type="protein sequence ID" value="QKX60395.1"/>
    <property type="molecule type" value="Genomic_DNA"/>
</dbReference>
<accession>A0A7H8R468</accession>
<dbReference type="AlphaFoldDB" id="A0A7H8R468"/>
<reference evidence="2" key="1">
    <citation type="submission" date="2020-06" db="EMBL/GenBank/DDBJ databases">
        <title>A chromosome-scale genome assembly of Talaromyces rugulosus W13939.</title>
        <authorList>
            <person name="Wang B."/>
            <person name="Guo L."/>
            <person name="Ye K."/>
            <person name="Wang L."/>
        </authorList>
    </citation>
    <scope>NUCLEOTIDE SEQUENCE [LARGE SCALE GENOMIC DNA]</scope>
    <source>
        <strain evidence="2">W13939</strain>
    </source>
</reference>
<protein>
    <submittedName>
        <fullName evidence="1">Uncharacterized protein</fullName>
    </submittedName>
</protein>
<dbReference type="Proteomes" id="UP000509510">
    <property type="component" value="Chromosome IV"/>
</dbReference>
<gene>
    <name evidence="1" type="ORF">TRUGW13939_07540</name>
</gene>
<dbReference type="KEGG" id="trg:TRUGW13939_07540"/>
<sequence length="435" mass="48680">MALSARWVSMAGPSIPGFATLRPLGRWTTSIPARIGSSEALKLSVVYALDACAAHFGSTDIDASAMLFSGPKAAQALRLAWATADPMKEDDIVNLILAVQLNFSAEIFRRLEAGVYFLHIKALSTLFKLCTPSLFQTELVQSLFSATVYEEVTYCYFARVDSTFDDPSFLQSFQAGLMPWKSPLAKATAFVIGHLVQLPRALRLVRSLCQFHDPTGYLEAITLIGNLYHGASDGFMRQIIENICTVVPTRHPKIATLVPQSYHFESTYAYKLLIRYYTFQFLLYGLMEEMNRVYPLDIDMAIMRHQDVHAAHSFAMCMDHAFNMYPSMGLLTVRLIVPTQFSYYTWYRLETRSIPTAHASSDYQRARAMKSLLVDLENSIAPAWGGSQFSFETLDATKEALFGGAMTKRMERLTDPASIISSAEDSAYIQDLEKG</sequence>
<evidence type="ECO:0000313" key="2">
    <source>
        <dbReference type="Proteomes" id="UP000509510"/>
    </source>
</evidence>